<dbReference type="STRING" id="479431.Namu_5128"/>
<keyword evidence="3" id="KW-1185">Reference proteome</keyword>
<dbReference type="InterPro" id="IPR026055">
    <property type="entry name" value="FAR"/>
</dbReference>
<dbReference type="eggNOG" id="COG3320">
    <property type="taxonomic scope" value="Bacteria"/>
</dbReference>
<dbReference type="KEGG" id="nml:Namu_5128"/>
<dbReference type="OrthoDB" id="6286537at2"/>
<dbReference type="InterPro" id="IPR036291">
    <property type="entry name" value="NAD(P)-bd_dom_sf"/>
</dbReference>
<dbReference type="InterPro" id="IPR013120">
    <property type="entry name" value="FAR_NAD-bd"/>
</dbReference>
<dbReference type="AlphaFoldDB" id="C8XBA6"/>
<dbReference type="GO" id="GO:0080019">
    <property type="term" value="F:alcohol-forming very long-chain fatty acyl-CoA reductase activity"/>
    <property type="evidence" value="ECO:0007669"/>
    <property type="project" value="InterPro"/>
</dbReference>
<protein>
    <submittedName>
        <fullName evidence="2">Male sterility domain protein</fullName>
    </submittedName>
</protein>
<name>C8XBA6_NAKMY</name>
<dbReference type="PANTHER" id="PTHR11011">
    <property type="entry name" value="MALE STERILITY PROTEIN 2-RELATED"/>
    <property type="match status" value="1"/>
</dbReference>
<proteinExistence type="predicted"/>
<accession>C8XBA6</accession>
<reference evidence="3" key="1">
    <citation type="submission" date="2009-09" db="EMBL/GenBank/DDBJ databases">
        <title>The complete genome of Nakamurella multipartita DSM 44233.</title>
        <authorList>
            <consortium name="US DOE Joint Genome Institute (JGI-PGF)"/>
            <person name="Lucas S."/>
            <person name="Copeland A."/>
            <person name="Lapidus A."/>
            <person name="Glavina del Rio T."/>
            <person name="Dalin E."/>
            <person name="Tice H."/>
            <person name="Bruce D."/>
            <person name="Goodwin L."/>
            <person name="Pitluck S."/>
            <person name="Kyrpides N."/>
            <person name="Mavromatis K."/>
            <person name="Ivanova N."/>
            <person name="Ovchinnikova G."/>
            <person name="Sims D."/>
            <person name="Meincke L."/>
            <person name="Brettin T."/>
            <person name="Detter J.C."/>
            <person name="Han C."/>
            <person name="Larimer F."/>
            <person name="Land M."/>
            <person name="Hauser L."/>
            <person name="Markowitz V."/>
            <person name="Cheng J.-F."/>
            <person name="Hugenholtz P."/>
            <person name="Woyke T."/>
            <person name="Wu D."/>
            <person name="Klenk H.-P."/>
            <person name="Eisen J.A."/>
        </authorList>
    </citation>
    <scope>NUCLEOTIDE SEQUENCE [LARGE SCALE GENOMIC DNA]</scope>
    <source>
        <strain evidence="3">ATCC 700099 / DSM 44233 / CIP 104796 / JCM 9543 / NBRC 105858 / Y-104</strain>
    </source>
</reference>
<feature type="domain" description="Thioester reductase (TE)" evidence="1">
    <location>
        <begin position="57"/>
        <end position="221"/>
    </location>
</feature>
<dbReference type="EMBL" id="CP001737">
    <property type="protein sequence ID" value="ACV81398.1"/>
    <property type="molecule type" value="Genomic_DNA"/>
</dbReference>
<dbReference type="PANTHER" id="PTHR11011:SF116">
    <property type="entry name" value="FATTY ACYL-COA REDUCTASE CG5065-RELATED"/>
    <property type="match status" value="1"/>
</dbReference>
<sequence>MTTQFDGLRRAHHQPTILVTGGSGVIGSALLDRLSAGPGRPEVIALVHRRDIQHPGVRSVRGSVTAPQLGLSAAEYAALAHRVDQVVHAAAIVSFKKSEDHAATNVVGTREVVQFAERAQASLVHVSTAYLHPQDDAANPRTSARYAASKRAAEQVIRQASGPTSIVRPSIVIGHSRTGATTEFQGFYHVLSALRRGMLPMLPFGSHWPLDLIPCDVVADGIATILERNLFGRDYWLTAGARALTVADTVDLHLDHARAHGIRVDRPRFVAPDTYHRLIAPVFLDALPRTMRMAVSSLMDLFLDYVSMEEPFPSSLDELAAAGAAAPPDFPAAIRASLDFWHRESEAAAAVEVVEAVA</sequence>
<dbReference type="InParanoid" id="C8XBA6"/>
<dbReference type="Proteomes" id="UP000002218">
    <property type="component" value="Chromosome"/>
</dbReference>
<dbReference type="RefSeq" id="WP_015750206.1">
    <property type="nucleotide sequence ID" value="NC_013235.1"/>
</dbReference>
<evidence type="ECO:0000313" key="2">
    <source>
        <dbReference type="EMBL" id="ACV81398.1"/>
    </source>
</evidence>
<reference evidence="2 3" key="2">
    <citation type="journal article" date="2010" name="Stand. Genomic Sci.">
        <title>Complete genome sequence of Nakamurella multipartita type strain (Y-104).</title>
        <authorList>
            <person name="Tice H."/>
            <person name="Mayilraj S."/>
            <person name="Sims D."/>
            <person name="Lapidus A."/>
            <person name="Nolan M."/>
            <person name="Lucas S."/>
            <person name="Glavina Del Rio T."/>
            <person name="Copeland A."/>
            <person name="Cheng J.F."/>
            <person name="Meincke L."/>
            <person name="Bruce D."/>
            <person name="Goodwin L."/>
            <person name="Pitluck S."/>
            <person name="Ivanova N."/>
            <person name="Mavromatis K."/>
            <person name="Ovchinnikova G."/>
            <person name="Pati A."/>
            <person name="Chen A."/>
            <person name="Palaniappan K."/>
            <person name="Land M."/>
            <person name="Hauser L."/>
            <person name="Chang Y.J."/>
            <person name="Jeffries C.D."/>
            <person name="Detter J.C."/>
            <person name="Brettin T."/>
            <person name="Rohde M."/>
            <person name="Goker M."/>
            <person name="Bristow J."/>
            <person name="Eisen J.A."/>
            <person name="Markowitz V."/>
            <person name="Hugenholtz P."/>
            <person name="Kyrpides N.C."/>
            <person name="Klenk H.P."/>
            <person name="Chen F."/>
        </authorList>
    </citation>
    <scope>NUCLEOTIDE SEQUENCE [LARGE SCALE GENOMIC DNA]</scope>
    <source>
        <strain evidence="3">ATCC 700099 / DSM 44233 / CIP 104796 / JCM 9543 / NBRC 105858 / Y-104</strain>
    </source>
</reference>
<dbReference type="GO" id="GO:0035336">
    <property type="term" value="P:long-chain fatty-acyl-CoA metabolic process"/>
    <property type="evidence" value="ECO:0007669"/>
    <property type="project" value="TreeGrafter"/>
</dbReference>
<dbReference type="Pfam" id="PF07993">
    <property type="entry name" value="NAD_binding_4"/>
    <property type="match status" value="1"/>
</dbReference>
<evidence type="ECO:0000313" key="3">
    <source>
        <dbReference type="Proteomes" id="UP000002218"/>
    </source>
</evidence>
<dbReference type="HOGENOM" id="CLU_042504_0_0_11"/>
<organism evidence="2 3">
    <name type="scientific">Nakamurella multipartita (strain ATCC 700099 / DSM 44233 / CIP 104796 / JCM 9543 / NBRC 105858 / Y-104)</name>
    <name type="common">Microsphaera multipartita</name>
    <dbReference type="NCBI Taxonomy" id="479431"/>
    <lineage>
        <taxon>Bacteria</taxon>
        <taxon>Bacillati</taxon>
        <taxon>Actinomycetota</taxon>
        <taxon>Actinomycetes</taxon>
        <taxon>Nakamurellales</taxon>
        <taxon>Nakamurellaceae</taxon>
        <taxon>Nakamurella</taxon>
    </lineage>
</organism>
<dbReference type="Gene3D" id="3.40.50.720">
    <property type="entry name" value="NAD(P)-binding Rossmann-like Domain"/>
    <property type="match status" value="1"/>
</dbReference>
<evidence type="ECO:0000259" key="1">
    <source>
        <dbReference type="Pfam" id="PF07993"/>
    </source>
</evidence>
<dbReference type="SUPFAM" id="SSF51735">
    <property type="entry name" value="NAD(P)-binding Rossmann-fold domains"/>
    <property type="match status" value="1"/>
</dbReference>
<gene>
    <name evidence="2" type="ordered locus">Namu_5128</name>
</gene>